<comment type="caution">
    <text evidence="3">The sequence shown here is derived from an EMBL/GenBank/DDBJ whole genome shotgun (WGS) entry which is preliminary data.</text>
</comment>
<gene>
    <name evidence="3" type="ORF">CUNI_LOCUS4221</name>
</gene>
<name>A0A8S3YPD1_9EUPU</name>
<sequence>ETSSNVMSELLILSEREEDIKQEKMTLDLRLSRLHKLLEQAVLQINQCTERRKQLHEEEQELSRQRLSLLREAATHKKSSAEDLTTAESAGKCDSEGRPQISSTSQSVMQNSDNRSPGPCISSAQTSVAGSSTNENPQGASLSRDDWLAKFSSYLPCDRGREDNSATIKSISLASGSTMKEMFHCSSIPVASLSSLLPPDAVAKEGGPKQFPTGGTDQSSSEGAAPLILFPKNVTMAPIMYLRSIRRADAAVSENTPAGCLSE</sequence>
<feature type="compositionally biased region" description="Polar residues" evidence="2">
    <location>
        <begin position="100"/>
        <end position="115"/>
    </location>
</feature>
<organism evidence="3 4">
    <name type="scientific">Candidula unifasciata</name>
    <dbReference type="NCBI Taxonomy" id="100452"/>
    <lineage>
        <taxon>Eukaryota</taxon>
        <taxon>Metazoa</taxon>
        <taxon>Spiralia</taxon>
        <taxon>Lophotrochozoa</taxon>
        <taxon>Mollusca</taxon>
        <taxon>Gastropoda</taxon>
        <taxon>Heterobranchia</taxon>
        <taxon>Euthyneura</taxon>
        <taxon>Panpulmonata</taxon>
        <taxon>Eupulmonata</taxon>
        <taxon>Stylommatophora</taxon>
        <taxon>Helicina</taxon>
        <taxon>Helicoidea</taxon>
        <taxon>Geomitridae</taxon>
        <taxon>Candidula</taxon>
    </lineage>
</organism>
<proteinExistence type="predicted"/>
<feature type="region of interest" description="Disordered" evidence="2">
    <location>
        <begin position="201"/>
        <end position="223"/>
    </location>
</feature>
<evidence type="ECO:0000256" key="1">
    <source>
        <dbReference type="SAM" id="Coils"/>
    </source>
</evidence>
<keyword evidence="1" id="KW-0175">Coiled coil</keyword>
<reference evidence="3" key="1">
    <citation type="submission" date="2021-04" db="EMBL/GenBank/DDBJ databases">
        <authorList>
            <consortium name="Molecular Ecology Group"/>
        </authorList>
    </citation>
    <scope>NUCLEOTIDE SEQUENCE</scope>
</reference>
<evidence type="ECO:0000256" key="2">
    <source>
        <dbReference type="SAM" id="MobiDB-lite"/>
    </source>
</evidence>
<feature type="region of interest" description="Disordered" evidence="2">
    <location>
        <begin position="73"/>
        <end position="142"/>
    </location>
</feature>
<keyword evidence="4" id="KW-1185">Reference proteome</keyword>
<feature type="compositionally biased region" description="Polar residues" evidence="2">
    <location>
        <begin position="122"/>
        <end position="141"/>
    </location>
</feature>
<dbReference type="OrthoDB" id="10002522at2759"/>
<dbReference type="AlphaFoldDB" id="A0A8S3YPD1"/>
<feature type="coiled-coil region" evidence="1">
    <location>
        <begin position="38"/>
        <end position="72"/>
    </location>
</feature>
<evidence type="ECO:0000313" key="3">
    <source>
        <dbReference type="EMBL" id="CAG5118663.1"/>
    </source>
</evidence>
<feature type="compositionally biased region" description="Polar residues" evidence="2">
    <location>
        <begin position="213"/>
        <end position="222"/>
    </location>
</feature>
<dbReference type="Proteomes" id="UP000678393">
    <property type="component" value="Unassembled WGS sequence"/>
</dbReference>
<dbReference type="EMBL" id="CAJHNH020000587">
    <property type="protein sequence ID" value="CAG5118663.1"/>
    <property type="molecule type" value="Genomic_DNA"/>
</dbReference>
<feature type="non-terminal residue" evidence="3">
    <location>
        <position position="263"/>
    </location>
</feature>
<evidence type="ECO:0000313" key="4">
    <source>
        <dbReference type="Proteomes" id="UP000678393"/>
    </source>
</evidence>
<accession>A0A8S3YPD1</accession>
<protein>
    <submittedName>
        <fullName evidence="3">Uncharacterized protein</fullName>
    </submittedName>
</protein>